<keyword evidence="1" id="KW-0812">Transmembrane</keyword>
<protein>
    <submittedName>
        <fullName evidence="2">Uncharacterized protein</fullName>
    </submittedName>
</protein>
<keyword evidence="3" id="KW-1185">Reference proteome</keyword>
<dbReference type="Proteomes" id="UP000198748">
    <property type="component" value="Unassembled WGS sequence"/>
</dbReference>
<dbReference type="STRING" id="659014.SAMN04487996_11047"/>
<dbReference type="AlphaFoldDB" id="A0A1G7K8Z8"/>
<gene>
    <name evidence="2" type="ORF">SAMN04487996_11047</name>
</gene>
<dbReference type="OrthoDB" id="1492885at2"/>
<dbReference type="RefSeq" id="WP_090152553.1">
    <property type="nucleotide sequence ID" value="NZ_FNAN01000010.1"/>
</dbReference>
<feature type="transmembrane region" description="Helical" evidence="1">
    <location>
        <begin position="137"/>
        <end position="162"/>
    </location>
</feature>
<feature type="transmembrane region" description="Helical" evidence="1">
    <location>
        <begin position="82"/>
        <end position="99"/>
    </location>
</feature>
<reference evidence="3" key="1">
    <citation type="submission" date="2016-10" db="EMBL/GenBank/DDBJ databases">
        <authorList>
            <person name="Varghese N."/>
            <person name="Submissions S."/>
        </authorList>
    </citation>
    <scope>NUCLEOTIDE SEQUENCE [LARGE SCALE GENOMIC DNA]</scope>
    <source>
        <strain evidence="3">DSM 25329</strain>
    </source>
</reference>
<name>A0A1G7K8Z8_9BACT</name>
<dbReference type="EMBL" id="FNAN01000010">
    <property type="protein sequence ID" value="SDF33530.1"/>
    <property type="molecule type" value="Genomic_DNA"/>
</dbReference>
<feature type="transmembrane region" description="Helical" evidence="1">
    <location>
        <begin position="46"/>
        <end position="70"/>
    </location>
</feature>
<sequence length="166" mass="18787">MTLQQFFASVSSNPWPAVVYFLILPFTAWVVGMMADGSRDVKFWSIVYAVLVYAVCIPGIFAVTLNIYLFLFERQSIWKADIVLQYLPIISMAITLMLIKSKIPFSLIPGFGKISGFLTLIAALIGVMWLFDRIHLVAFTYVPFSVILIGFVLTLLAIRFAWSKLF</sequence>
<evidence type="ECO:0000313" key="2">
    <source>
        <dbReference type="EMBL" id="SDF33530.1"/>
    </source>
</evidence>
<proteinExistence type="predicted"/>
<evidence type="ECO:0000313" key="3">
    <source>
        <dbReference type="Proteomes" id="UP000198748"/>
    </source>
</evidence>
<keyword evidence="1" id="KW-1133">Transmembrane helix</keyword>
<feature type="transmembrane region" description="Helical" evidence="1">
    <location>
        <begin position="15"/>
        <end position="34"/>
    </location>
</feature>
<keyword evidence="1" id="KW-0472">Membrane</keyword>
<accession>A0A1G7K8Z8</accession>
<organism evidence="2 3">
    <name type="scientific">Dyadobacter soli</name>
    <dbReference type="NCBI Taxonomy" id="659014"/>
    <lineage>
        <taxon>Bacteria</taxon>
        <taxon>Pseudomonadati</taxon>
        <taxon>Bacteroidota</taxon>
        <taxon>Cytophagia</taxon>
        <taxon>Cytophagales</taxon>
        <taxon>Spirosomataceae</taxon>
        <taxon>Dyadobacter</taxon>
    </lineage>
</organism>
<feature type="transmembrane region" description="Helical" evidence="1">
    <location>
        <begin position="111"/>
        <end position="131"/>
    </location>
</feature>
<evidence type="ECO:0000256" key="1">
    <source>
        <dbReference type="SAM" id="Phobius"/>
    </source>
</evidence>